<evidence type="ECO:0000313" key="2">
    <source>
        <dbReference type="EMBL" id="OIW01628.1"/>
    </source>
</evidence>
<keyword evidence="3" id="KW-1185">Reference proteome</keyword>
<feature type="compositionally biased region" description="Basic and acidic residues" evidence="1">
    <location>
        <begin position="1"/>
        <end position="10"/>
    </location>
</feature>
<sequence length="123" mass="13021">MTTEEEKERGGSMIHLPHLAAGTKEVPPPRPNRVQAMTPTSIAANVMSRTTAVAKPHPTAVHLLVVELSRVHEPMAIAVSGAAHSAISIVQVVSPPRQSSILQPIHRAGGTKLGTLFPNFSKS</sequence>
<proteinExistence type="predicted"/>
<name>A0A1J7GMG9_LUPAN</name>
<protein>
    <submittedName>
        <fullName evidence="2">Uncharacterized protein</fullName>
    </submittedName>
</protein>
<dbReference type="Proteomes" id="UP000188354">
    <property type="component" value="Chromosome LG11"/>
</dbReference>
<accession>A0A1J7GMG9</accession>
<dbReference type="EMBL" id="CM007371">
    <property type="protein sequence ID" value="OIW01628.1"/>
    <property type="molecule type" value="Genomic_DNA"/>
</dbReference>
<organism evidence="2 3">
    <name type="scientific">Lupinus angustifolius</name>
    <name type="common">Narrow-leaved blue lupine</name>
    <dbReference type="NCBI Taxonomy" id="3871"/>
    <lineage>
        <taxon>Eukaryota</taxon>
        <taxon>Viridiplantae</taxon>
        <taxon>Streptophyta</taxon>
        <taxon>Embryophyta</taxon>
        <taxon>Tracheophyta</taxon>
        <taxon>Spermatophyta</taxon>
        <taxon>Magnoliopsida</taxon>
        <taxon>eudicotyledons</taxon>
        <taxon>Gunneridae</taxon>
        <taxon>Pentapetalae</taxon>
        <taxon>rosids</taxon>
        <taxon>fabids</taxon>
        <taxon>Fabales</taxon>
        <taxon>Fabaceae</taxon>
        <taxon>Papilionoideae</taxon>
        <taxon>50 kb inversion clade</taxon>
        <taxon>genistoids sensu lato</taxon>
        <taxon>core genistoids</taxon>
        <taxon>Genisteae</taxon>
        <taxon>Lupinus</taxon>
    </lineage>
</organism>
<gene>
    <name evidence="2" type="ORF">TanjilG_14627</name>
</gene>
<evidence type="ECO:0000256" key="1">
    <source>
        <dbReference type="SAM" id="MobiDB-lite"/>
    </source>
</evidence>
<evidence type="ECO:0000313" key="3">
    <source>
        <dbReference type="Proteomes" id="UP000188354"/>
    </source>
</evidence>
<reference evidence="2 3" key="1">
    <citation type="journal article" date="2017" name="Plant Biotechnol. J.">
        <title>A comprehensive draft genome sequence for lupin (Lupinus angustifolius), an emerging health food: insights into plant-microbe interactions and legume evolution.</title>
        <authorList>
            <person name="Hane J.K."/>
            <person name="Ming Y."/>
            <person name="Kamphuis L.G."/>
            <person name="Nelson M.N."/>
            <person name="Garg G."/>
            <person name="Atkins C.A."/>
            <person name="Bayer P.E."/>
            <person name="Bravo A."/>
            <person name="Bringans S."/>
            <person name="Cannon S."/>
            <person name="Edwards D."/>
            <person name="Foley R."/>
            <person name="Gao L.L."/>
            <person name="Harrison M.J."/>
            <person name="Huang W."/>
            <person name="Hurgobin B."/>
            <person name="Li S."/>
            <person name="Liu C.W."/>
            <person name="McGrath A."/>
            <person name="Morahan G."/>
            <person name="Murray J."/>
            <person name="Weller J."/>
            <person name="Jian J."/>
            <person name="Singh K.B."/>
        </authorList>
    </citation>
    <scope>NUCLEOTIDE SEQUENCE [LARGE SCALE GENOMIC DNA]</scope>
    <source>
        <strain evidence="3">cv. Tanjil</strain>
        <tissue evidence="2">Whole plant</tissue>
    </source>
</reference>
<dbReference type="Gramene" id="OIW01628">
    <property type="protein sequence ID" value="OIW01628"/>
    <property type="gene ID" value="TanjilG_14627"/>
</dbReference>
<feature type="region of interest" description="Disordered" evidence="1">
    <location>
        <begin position="1"/>
        <end position="31"/>
    </location>
</feature>
<dbReference type="AlphaFoldDB" id="A0A1J7GMG9"/>